<sequence length="203" mass="22658">MKSDIGRTIQDQLSQQDVRFTPFRSVNDFILDATWNAPNFSDLPRLNKRIVNNLIYYQTNYFAFGIALFLLVGISYPIDFLFGLVVVLAVLMGFVYLSSSPGFGNNSLAAAEQFIRSAKEDRPLIVLVGILGISYLILSFLGKLMIFLFGIVLPIQLIILHATFRTRNLANKVVNKFDRLGVQATPMGIFLSALGLRSSSLLE</sequence>
<feature type="transmembrane region" description="Helical" evidence="5">
    <location>
        <begin position="147"/>
        <end position="164"/>
    </location>
</feature>
<proteinExistence type="inferred from homology"/>
<accession>A0A818X5C9</accession>
<evidence type="ECO:0000313" key="9">
    <source>
        <dbReference type="EMBL" id="CAF4549655.1"/>
    </source>
</evidence>
<dbReference type="AlphaFoldDB" id="A0A818X5C9"/>
<dbReference type="EMBL" id="CAJOBR010000815">
    <property type="protein sequence ID" value="CAF4549655.1"/>
    <property type="molecule type" value="Genomic_DNA"/>
</dbReference>
<evidence type="ECO:0000256" key="5">
    <source>
        <dbReference type="RuleBase" id="RU363107"/>
    </source>
</evidence>
<keyword evidence="4 5" id="KW-0472">Membrane</keyword>
<evidence type="ECO:0000256" key="2">
    <source>
        <dbReference type="ARBA" id="ARBA00022692"/>
    </source>
</evidence>
<dbReference type="EMBL" id="CAJNYT010002986">
    <property type="protein sequence ID" value="CAF3515264.1"/>
    <property type="molecule type" value="Genomic_DNA"/>
</dbReference>
<dbReference type="PANTHER" id="PTHR12859">
    <property type="entry name" value="PRA1 PROTEIN"/>
    <property type="match status" value="1"/>
</dbReference>
<dbReference type="EMBL" id="CAJNYU010004201">
    <property type="protein sequence ID" value="CAF3732445.1"/>
    <property type="molecule type" value="Genomic_DNA"/>
</dbReference>
<gene>
    <name evidence="7" type="ORF">FME351_LOCUS29771</name>
    <name evidence="6" type="ORF">GRG538_LOCUS18430</name>
    <name evidence="9" type="ORF">QYT958_LOCUS8210</name>
    <name evidence="8" type="ORF">TSG867_LOCUS1714</name>
</gene>
<evidence type="ECO:0000313" key="10">
    <source>
        <dbReference type="Proteomes" id="UP000663869"/>
    </source>
</evidence>
<evidence type="ECO:0000256" key="4">
    <source>
        <dbReference type="ARBA" id="ARBA00023136"/>
    </source>
</evidence>
<dbReference type="InterPro" id="IPR004895">
    <property type="entry name" value="Prenylated_rab_accept_PRA1"/>
</dbReference>
<dbReference type="Proteomes" id="UP000663872">
    <property type="component" value="Unassembled WGS sequence"/>
</dbReference>
<feature type="transmembrane region" description="Helical" evidence="5">
    <location>
        <begin position="124"/>
        <end position="141"/>
    </location>
</feature>
<keyword evidence="3 5" id="KW-1133">Transmembrane helix</keyword>
<evidence type="ECO:0000313" key="7">
    <source>
        <dbReference type="EMBL" id="CAF3732445.1"/>
    </source>
</evidence>
<reference evidence="7" key="1">
    <citation type="submission" date="2021-02" db="EMBL/GenBank/DDBJ databases">
        <authorList>
            <person name="Nowell W R."/>
        </authorList>
    </citation>
    <scope>NUCLEOTIDE SEQUENCE</scope>
</reference>
<dbReference type="EMBL" id="CAJOBQ010000040">
    <property type="protein sequence ID" value="CAF4228348.1"/>
    <property type="molecule type" value="Genomic_DNA"/>
</dbReference>
<organism evidence="7 10">
    <name type="scientific">Rotaria socialis</name>
    <dbReference type="NCBI Taxonomy" id="392032"/>
    <lineage>
        <taxon>Eukaryota</taxon>
        <taxon>Metazoa</taxon>
        <taxon>Spiralia</taxon>
        <taxon>Gnathifera</taxon>
        <taxon>Rotifera</taxon>
        <taxon>Eurotatoria</taxon>
        <taxon>Bdelloidea</taxon>
        <taxon>Philodinida</taxon>
        <taxon>Philodinidae</taxon>
        <taxon>Rotaria</taxon>
    </lineage>
</organism>
<evidence type="ECO:0000313" key="8">
    <source>
        <dbReference type="EMBL" id="CAF4228348.1"/>
    </source>
</evidence>
<comment type="subcellular location">
    <subcellularLocation>
        <location evidence="1 5">Membrane</location>
        <topology evidence="1 5">Multi-pass membrane protein</topology>
    </subcellularLocation>
</comment>
<comment type="similarity">
    <text evidence="5">Belongs to the PRA1 family.</text>
</comment>
<keyword evidence="2 5" id="KW-0812">Transmembrane</keyword>
<dbReference type="Proteomes" id="UP000663869">
    <property type="component" value="Unassembled WGS sequence"/>
</dbReference>
<dbReference type="GO" id="GO:0016020">
    <property type="term" value="C:membrane"/>
    <property type="evidence" value="ECO:0007669"/>
    <property type="project" value="UniProtKB-SubCell"/>
</dbReference>
<name>A0A818X5C9_9BILA</name>
<protein>
    <recommendedName>
        <fullName evidence="5">PRA1 family protein</fullName>
    </recommendedName>
</protein>
<evidence type="ECO:0000256" key="1">
    <source>
        <dbReference type="ARBA" id="ARBA00004141"/>
    </source>
</evidence>
<evidence type="ECO:0000256" key="3">
    <source>
        <dbReference type="ARBA" id="ARBA00022989"/>
    </source>
</evidence>
<dbReference type="PANTHER" id="PTHR12859:SF0">
    <property type="entry name" value="PRA1 FAMILY PROTEIN"/>
    <property type="match status" value="1"/>
</dbReference>
<evidence type="ECO:0000313" key="6">
    <source>
        <dbReference type="EMBL" id="CAF3515264.1"/>
    </source>
</evidence>
<feature type="transmembrane region" description="Helical" evidence="5">
    <location>
        <begin position="80"/>
        <end position="97"/>
    </location>
</feature>
<dbReference type="Proteomes" id="UP000663862">
    <property type="component" value="Unassembled WGS sequence"/>
</dbReference>
<dbReference type="Proteomes" id="UP000663848">
    <property type="component" value="Unassembled WGS sequence"/>
</dbReference>
<comment type="caution">
    <text evidence="7">The sequence shown here is derived from an EMBL/GenBank/DDBJ whole genome shotgun (WGS) entry which is preliminary data.</text>
</comment>
<dbReference type="Pfam" id="PF03208">
    <property type="entry name" value="PRA1"/>
    <property type="match status" value="1"/>
</dbReference>
<feature type="transmembrane region" description="Helical" evidence="5">
    <location>
        <begin position="54"/>
        <end position="74"/>
    </location>
</feature>